<dbReference type="GO" id="GO:0005829">
    <property type="term" value="C:cytosol"/>
    <property type="evidence" value="ECO:0007669"/>
    <property type="project" value="TreeGrafter"/>
</dbReference>
<keyword evidence="5" id="KW-0808">Transferase</keyword>
<dbReference type="InterPro" id="IPR050116">
    <property type="entry name" value="DNA_polymerase-Y"/>
</dbReference>
<dbReference type="Gene3D" id="1.10.150.20">
    <property type="entry name" value="5' to 3' exonuclease, C-terminal subdomain"/>
    <property type="match status" value="1"/>
</dbReference>
<evidence type="ECO:0000313" key="7">
    <source>
        <dbReference type="EMBL" id="AJF17106.1"/>
    </source>
</evidence>
<dbReference type="GO" id="GO:0042276">
    <property type="term" value="P:error-prone translesion synthesis"/>
    <property type="evidence" value="ECO:0007669"/>
    <property type="project" value="TreeGrafter"/>
</dbReference>
<dbReference type="Pfam" id="PF00817">
    <property type="entry name" value="IMS"/>
    <property type="match status" value="1"/>
</dbReference>
<dbReference type="Gene3D" id="3.30.1490.100">
    <property type="entry name" value="DNA polymerase, Y-family, little finger domain"/>
    <property type="match status" value="1"/>
</dbReference>
<keyword evidence="5" id="KW-0239">DNA-directed DNA polymerase</keyword>
<dbReference type="PANTHER" id="PTHR11076">
    <property type="entry name" value="DNA REPAIR POLYMERASE UMUC / TRANSFERASE FAMILY MEMBER"/>
    <property type="match status" value="1"/>
</dbReference>
<evidence type="ECO:0000256" key="3">
    <source>
        <dbReference type="ARBA" id="ARBA00022695"/>
    </source>
</evidence>
<dbReference type="GO" id="GO:0003887">
    <property type="term" value="F:DNA-directed DNA polymerase activity"/>
    <property type="evidence" value="ECO:0007669"/>
    <property type="project" value="UniProtKB-KW"/>
</dbReference>
<evidence type="ECO:0000256" key="4">
    <source>
        <dbReference type="ARBA" id="ARBA00022705"/>
    </source>
</evidence>
<reference evidence="7" key="1">
    <citation type="submission" date="2014-03" db="EMBL/GenBank/DDBJ databases">
        <authorList>
            <person name="Du X.-D."/>
        </authorList>
    </citation>
    <scope>NUCLEOTIDE SEQUENCE</scope>
    <source>
        <strain evidence="7">P26</strain>
        <plasmid evidence="7">pXD5</plasmid>
    </source>
</reference>
<dbReference type="InterPro" id="IPR043502">
    <property type="entry name" value="DNA/RNA_pol_sf"/>
</dbReference>
<dbReference type="SUPFAM" id="SSF56672">
    <property type="entry name" value="DNA/RNA polymerases"/>
    <property type="match status" value="1"/>
</dbReference>
<evidence type="ECO:0000256" key="1">
    <source>
        <dbReference type="ARBA" id="ARBA00010945"/>
    </source>
</evidence>
<keyword evidence="3" id="KW-0548">Nucleotidyltransferase</keyword>
<evidence type="ECO:0000256" key="2">
    <source>
        <dbReference type="ARBA" id="ARBA00022457"/>
    </source>
</evidence>
<geneLocation type="plasmid" evidence="7">
    <name>pXD5</name>
</geneLocation>
<dbReference type="EMBL" id="KJ645709">
    <property type="protein sequence ID" value="AJF17106.1"/>
    <property type="molecule type" value="Genomic_DNA"/>
</dbReference>
<reference evidence="7" key="2">
    <citation type="journal article" date="2015" name="J. Antimicrob. Chemother.">
        <title>Characterization of a multidrug resistance plasmid from Enterococcus faecium that harbours a mobilized bcrABDR locus.</title>
        <authorList>
            <person name="Wang X.M."/>
            <person name="Li X.S."/>
            <person name="Wang Y.B."/>
            <person name="Wei F.S."/>
            <person name="Zhang S.M."/>
            <person name="Shang Y.H."/>
            <person name="Du X.D."/>
        </authorList>
    </citation>
    <scope>NUCLEOTIDE SEQUENCE</scope>
    <source>
        <strain evidence="7">P26</strain>
        <plasmid evidence="7">pXD5</plasmid>
    </source>
</reference>
<keyword evidence="2" id="KW-0515">Mutator protein</keyword>
<dbReference type="SUPFAM" id="SSF100879">
    <property type="entry name" value="Lesion bypass DNA polymerase (Y-family), little finger domain"/>
    <property type="match status" value="1"/>
</dbReference>
<dbReference type="InterPro" id="IPR001126">
    <property type="entry name" value="UmuC"/>
</dbReference>
<dbReference type="InterPro" id="IPR036775">
    <property type="entry name" value="DNA_pol_Y-fam_lit_finger_sf"/>
</dbReference>
<proteinExistence type="inferred from homology"/>
<dbReference type="CDD" id="cd01700">
    <property type="entry name" value="PolY_Pol_V_umuC"/>
    <property type="match status" value="1"/>
</dbReference>
<keyword evidence="4" id="KW-0235">DNA replication</keyword>
<name>A0A0B5GGF9_ENTFC</name>
<dbReference type="GO" id="GO:0003684">
    <property type="term" value="F:damaged DNA binding"/>
    <property type="evidence" value="ECO:0007669"/>
    <property type="project" value="InterPro"/>
</dbReference>
<dbReference type="GO" id="GO:0006281">
    <property type="term" value="P:DNA repair"/>
    <property type="evidence" value="ECO:0007669"/>
    <property type="project" value="InterPro"/>
</dbReference>
<evidence type="ECO:0000259" key="6">
    <source>
        <dbReference type="PROSITE" id="PS50173"/>
    </source>
</evidence>
<organism evidence="7">
    <name type="scientific">Enterococcus faecium</name>
    <name type="common">Streptococcus faecium</name>
    <dbReference type="NCBI Taxonomy" id="1352"/>
    <lineage>
        <taxon>Bacteria</taxon>
        <taxon>Bacillati</taxon>
        <taxon>Bacillota</taxon>
        <taxon>Bacilli</taxon>
        <taxon>Lactobacillales</taxon>
        <taxon>Enterococcaceae</taxon>
        <taxon>Enterococcus</taxon>
    </lineage>
</organism>
<accession>A0A0B5GGF9</accession>
<dbReference type="PANTHER" id="PTHR11076:SF35">
    <property type="entry name" value="DNA REPAIR PROTEIN HOMOLOG YOBH"/>
    <property type="match status" value="1"/>
</dbReference>
<dbReference type="GO" id="GO:0006260">
    <property type="term" value="P:DNA replication"/>
    <property type="evidence" value="ECO:0007669"/>
    <property type="project" value="UniProtKB-KW"/>
</dbReference>
<comment type="similarity">
    <text evidence="1">Belongs to the DNA polymerase type-Y family.</text>
</comment>
<feature type="domain" description="UmuC" evidence="6">
    <location>
        <begin position="22"/>
        <end position="213"/>
    </location>
</feature>
<sequence length="432" mass="48816">MNCDKGGFFMYFDYRFEPRGDYLCIDCKSFYSSVECVERGLNPLTTMLVVLSGSDRPGGLVLAASPAAKKELGISNVTRKYELPDHKDLICVPPRMNLYIETNIKIVNIIRRYVSDDDIHVYSIDELFVRFDKVKNLHGNCRTKQFAKALMQRILEETGIYTTVGIGDNMLLAKLALDNAAKKNPDMIAEWRYEDVPSTVWKIKSLTDFWGIGHRTAKNLWKRGITTVEELANTPPSRLKASMGVIGLQLHAHANGIDRSEIDKKYKVLEKSISNSQILMKDYTDKKEVMIIIREMADLVGSRLRKEHAQTESIALSIGYSHGELLPGFSRQMKVPATSNTKQITNYLLQLFEEHYTSYAVRHVGVSCSKLVYQTSLQLDLFSDPAKTIQQEKLDFLCDEIRNRYGFKALIHASSLLPGATAVSRSTKVGGH</sequence>
<protein>
    <submittedName>
        <fullName evidence="7">ImpB/MucB/SamB family protein</fullName>
    </submittedName>
</protein>
<evidence type="ECO:0000256" key="5">
    <source>
        <dbReference type="ARBA" id="ARBA00022932"/>
    </source>
</evidence>
<dbReference type="Pfam" id="PF11799">
    <property type="entry name" value="IMS_C"/>
    <property type="match status" value="1"/>
</dbReference>
<dbReference type="InterPro" id="IPR017961">
    <property type="entry name" value="DNA_pol_Y-fam_little_finger"/>
</dbReference>
<dbReference type="AlphaFoldDB" id="A0A0B5GGF9"/>
<dbReference type="Gene3D" id="3.30.70.270">
    <property type="match status" value="1"/>
</dbReference>
<keyword evidence="7" id="KW-0614">Plasmid</keyword>
<dbReference type="GO" id="GO:0009432">
    <property type="term" value="P:SOS response"/>
    <property type="evidence" value="ECO:0007669"/>
    <property type="project" value="TreeGrafter"/>
</dbReference>
<dbReference type="InterPro" id="IPR043128">
    <property type="entry name" value="Rev_trsase/Diguanyl_cyclase"/>
</dbReference>
<dbReference type="Gene3D" id="3.40.1170.60">
    <property type="match status" value="1"/>
</dbReference>
<dbReference type="PROSITE" id="PS50173">
    <property type="entry name" value="UMUC"/>
    <property type="match status" value="1"/>
</dbReference>